<protein>
    <recommendedName>
        <fullName evidence="3">Lauroyl/myristoyl acyltransferase</fullName>
    </recommendedName>
</protein>
<organism evidence="1 2">
    <name type="scientific">Sulfobacillus thermosulfidooxidans</name>
    <dbReference type="NCBI Taxonomy" id="28034"/>
    <lineage>
        <taxon>Bacteria</taxon>
        <taxon>Bacillati</taxon>
        <taxon>Bacillota</taxon>
        <taxon>Clostridia</taxon>
        <taxon>Eubacteriales</taxon>
        <taxon>Clostridiales Family XVII. Incertae Sedis</taxon>
        <taxon>Sulfobacillus</taxon>
    </lineage>
</organism>
<accession>A0A2T2WP46</accession>
<evidence type="ECO:0000313" key="2">
    <source>
        <dbReference type="Proteomes" id="UP000242705"/>
    </source>
</evidence>
<dbReference type="Proteomes" id="UP000242705">
    <property type="component" value="Unassembled WGS sequence"/>
</dbReference>
<comment type="caution">
    <text evidence="1">The sequence shown here is derived from an EMBL/GenBank/DDBJ whole genome shotgun (WGS) entry which is preliminary data.</text>
</comment>
<proteinExistence type="predicted"/>
<dbReference type="AlphaFoldDB" id="A0A2T2WP46"/>
<evidence type="ECO:0000313" key="1">
    <source>
        <dbReference type="EMBL" id="PSR24012.1"/>
    </source>
</evidence>
<sequence length="299" mass="33874">MRLNAEQFMTLYNMRQELAPRGWNPLSPLSDFQQYFAQLGSMQHDWHIPKRRWTTSPSPWLLDRLQDTHGAIIVSIHFSLYFRFLPIYVGHVLKTLHRDKRLGIVMERDSLALESPAWHERAASLNLFPVDAQSRHVGLGIFRALLNGDIIFTYLDADAGLGENPDSLSVDFLEHGAKLRSGLFRLAVKSHSPILPLVSSPSGDLLWGPIIGADTVQAIGLQAAAQHCMTFFEQCIVQWPYAWFHWASHHYRTSRDETSCTVLPGFSPETEWVVCDDCVPSLRLHLPSGAVYIVESEEA</sequence>
<reference evidence="1 2" key="1">
    <citation type="journal article" date="2014" name="BMC Genomics">
        <title>Comparison of environmental and isolate Sulfobacillus genomes reveals diverse carbon, sulfur, nitrogen, and hydrogen metabolisms.</title>
        <authorList>
            <person name="Justice N.B."/>
            <person name="Norman A."/>
            <person name="Brown C.T."/>
            <person name="Singh A."/>
            <person name="Thomas B.C."/>
            <person name="Banfield J.F."/>
        </authorList>
    </citation>
    <scope>NUCLEOTIDE SEQUENCE [LARGE SCALE GENOMIC DNA]</scope>
    <source>
        <strain evidence="1">AMDSBA5</strain>
    </source>
</reference>
<evidence type="ECO:0008006" key="3">
    <source>
        <dbReference type="Google" id="ProtNLM"/>
    </source>
</evidence>
<gene>
    <name evidence="1" type="ORF">C7B47_15520</name>
</gene>
<dbReference type="EMBL" id="PXYX01000063">
    <property type="protein sequence ID" value="PSR24012.1"/>
    <property type="molecule type" value="Genomic_DNA"/>
</dbReference>
<name>A0A2T2WP46_SULTH</name>